<dbReference type="Proteomes" id="UP000335636">
    <property type="component" value="Unassembled WGS sequence"/>
</dbReference>
<gene>
    <name evidence="2" type="ORF">MONAX_5E041394</name>
</gene>
<sequence>EAERSKLQLDYFLNQGVELIKSEGKTKTMETGFGKTQGEHSKNMPLDRETRAVFVSNSGEQRTNDIIQE</sequence>
<feature type="non-terminal residue" evidence="2">
    <location>
        <position position="69"/>
    </location>
</feature>
<accession>A0A5E4D4R2</accession>
<organism evidence="2 3">
    <name type="scientific">Marmota monax</name>
    <name type="common">Woodchuck</name>
    <dbReference type="NCBI Taxonomy" id="9995"/>
    <lineage>
        <taxon>Eukaryota</taxon>
        <taxon>Metazoa</taxon>
        <taxon>Chordata</taxon>
        <taxon>Craniata</taxon>
        <taxon>Vertebrata</taxon>
        <taxon>Euteleostomi</taxon>
        <taxon>Mammalia</taxon>
        <taxon>Eutheria</taxon>
        <taxon>Euarchontoglires</taxon>
        <taxon>Glires</taxon>
        <taxon>Rodentia</taxon>
        <taxon>Sciuromorpha</taxon>
        <taxon>Sciuridae</taxon>
        <taxon>Xerinae</taxon>
        <taxon>Marmotini</taxon>
        <taxon>Marmota</taxon>
    </lineage>
</organism>
<feature type="region of interest" description="Disordered" evidence="1">
    <location>
        <begin position="28"/>
        <end position="47"/>
    </location>
</feature>
<dbReference type="AlphaFoldDB" id="A0A5E4D4R2"/>
<dbReference type="EMBL" id="CABDUW010003433">
    <property type="protein sequence ID" value="VTJ89247.1"/>
    <property type="molecule type" value="Genomic_DNA"/>
</dbReference>
<comment type="caution">
    <text evidence="2">The sequence shown here is derived from an EMBL/GenBank/DDBJ whole genome shotgun (WGS) entry which is preliminary data.</text>
</comment>
<proteinExistence type="predicted"/>
<keyword evidence="3" id="KW-1185">Reference proteome</keyword>
<name>A0A5E4D4R2_MARMO</name>
<feature type="compositionally biased region" description="Basic and acidic residues" evidence="1">
    <location>
        <begin position="37"/>
        <end position="47"/>
    </location>
</feature>
<evidence type="ECO:0000313" key="2">
    <source>
        <dbReference type="EMBL" id="VTJ89247.1"/>
    </source>
</evidence>
<protein>
    <submittedName>
        <fullName evidence="2">Uncharacterized protein</fullName>
    </submittedName>
</protein>
<feature type="non-terminal residue" evidence="2">
    <location>
        <position position="1"/>
    </location>
</feature>
<evidence type="ECO:0000313" key="3">
    <source>
        <dbReference type="Proteomes" id="UP000335636"/>
    </source>
</evidence>
<evidence type="ECO:0000256" key="1">
    <source>
        <dbReference type="SAM" id="MobiDB-lite"/>
    </source>
</evidence>
<reference evidence="2" key="1">
    <citation type="submission" date="2019-04" db="EMBL/GenBank/DDBJ databases">
        <authorList>
            <person name="Alioto T."/>
            <person name="Alioto T."/>
        </authorList>
    </citation>
    <scope>NUCLEOTIDE SEQUENCE [LARGE SCALE GENOMIC DNA]</scope>
</reference>